<keyword evidence="2" id="KW-1185">Reference proteome</keyword>
<dbReference type="RefSeq" id="WP_277815100.1">
    <property type="nucleotide sequence ID" value="NZ_JAALDM010000022.1"/>
</dbReference>
<evidence type="ECO:0000313" key="2">
    <source>
        <dbReference type="Proteomes" id="UP001589700"/>
    </source>
</evidence>
<protein>
    <submittedName>
        <fullName evidence="1">Uncharacterized protein</fullName>
    </submittedName>
</protein>
<reference evidence="1 2" key="1">
    <citation type="submission" date="2024-09" db="EMBL/GenBank/DDBJ databases">
        <authorList>
            <person name="Sun Q."/>
            <person name="Mori K."/>
        </authorList>
    </citation>
    <scope>NUCLEOTIDE SEQUENCE [LARGE SCALE GENOMIC DNA]</scope>
    <source>
        <strain evidence="1 2">CCM 7659</strain>
    </source>
</reference>
<name>A0ABV5JR20_9ACTN</name>
<dbReference type="EMBL" id="JBHMDY010000004">
    <property type="protein sequence ID" value="MFB9260183.1"/>
    <property type="molecule type" value="Genomic_DNA"/>
</dbReference>
<accession>A0ABV5JR20</accession>
<dbReference type="Proteomes" id="UP001589700">
    <property type="component" value="Unassembled WGS sequence"/>
</dbReference>
<evidence type="ECO:0000313" key="1">
    <source>
        <dbReference type="EMBL" id="MFB9260183.1"/>
    </source>
</evidence>
<proteinExistence type="predicted"/>
<gene>
    <name evidence="1" type="ORF">ACFFVD_10240</name>
</gene>
<comment type="caution">
    <text evidence="1">The sequence shown here is derived from an EMBL/GenBank/DDBJ whole genome shotgun (WGS) entry which is preliminary data.</text>
</comment>
<sequence length="42" mass="4007">MTSVDAVDVAAVCAGGGAADGVVVVVKEGLILVFTSASTAVR</sequence>
<organism evidence="1 2">
    <name type="scientific">Dietzia aerolata</name>
    <dbReference type="NCBI Taxonomy" id="595984"/>
    <lineage>
        <taxon>Bacteria</taxon>
        <taxon>Bacillati</taxon>
        <taxon>Actinomycetota</taxon>
        <taxon>Actinomycetes</taxon>
        <taxon>Mycobacteriales</taxon>
        <taxon>Dietziaceae</taxon>
        <taxon>Dietzia</taxon>
    </lineage>
</organism>